<keyword evidence="2" id="KW-1185">Reference proteome</keyword>
<accession>A0ABW2BG95</accession>
<evidence type="ECO:0000313" key="1">
    <source>
        <dbReference type="EMBL" id="MFC6788914.1"/>
    </source>
</evidence>
<comment type="caution">
    <text evidence="1">The sequence shown here is derived from an EMBL/GenBank/DDBJ whole genome shotgun (WGS) entry which is preliminary data.</text>
</comment>
<dbReference type="SUPFAM" id="SSF53448">
    <property type="entry name" value="Nucleotide-diphospho-sugar transferases"/>
    <property type="match status" value="1"/>
</dbReference>
<name>A0ABW2BG95_9HYPH</name>
<evidence type="ECO:0008006" key="3">
    <source>
        <dbReference type="Google" id="ProtNLM"/>
    </source>
</evidence>
<sequence>MTQKPKFGTFWAGPRLSALEVACLSSFARKGYEVELYSYDKIENVPADVAVRDAGDVLSSEFLNHFKINGKVSYSHFSDLFRYNMFLKTQNIWIDTDLFLTRAFDFPLDGRVLAKESPSVLCGAIMRLPSNDPHLPVLISETEAIATGNFRWGATGPKLLTKRLDKAAIDNAYGPEIFFPISYTDFWKTLLPEYAEECRQQTQKCYTLHLWNNIVDRLGYWKDYLPPEGSYLHAQIEQAGLAGEFKGTYPRKIMSAMVENWLLRKSGRDLGIKTIVKQIVPSVGRTIKHYSS</sequence>
<evidence type="ECO:0000313" key="2">
    <source>
        <dbReference type="Proteomes" id="UP001596292"/>
    </source>
</evidence>
<reference evidence="2" key="1">
    <citation type="journal article" date="2019" name="Int. J. Syst. Evol. Microbiol.">
        <title>The Global Catalogue of Microorganisms (GCM) 10K type strain sequencing project: providing services to taxonomists for standard genome sequencing and annotation.</title>
        <authorList>
            <consortium name="The Broad Institute Genomics Platform"/>
            <consortium name="The Broad Institute Genome Sequencing Center for Infectious Disease"/>
            <person name="Wu L."/>
            <person name="Ma J."/>
        </authorList>
    </citation>
    <scope>NUCLEOTIDE SEQUENCE [LARGE SCALE GENOMIC DNA]</scope>
    <source>
        <strain evidence="2">CCUG 48316</strain>
    </source>
</reference>
<dbReference type="EMBL" id="JBHSWN010000001">
    <property type="protein sequence ID" value="MFC6788914.1"/>
    <property type="molecule type" value="Genomic_DNA"/>
</dbReference>
<organism evidence="1 2">
    <name type="scientific">Methylobacterium komagatae</name>
    <dbReference type="NCBI Taxonomy" id="374425"/>
    <lineage>
        <taxon>Bacteria</taxon>
        <taxon>Pseudomonadati</taxon>
        <taxon>Pseudomonadota</taxon>
        <taxon>Alphaproteobacteria</taxon>
        <taxon>Hyphomicrobiales</taxon>
        <taxon>Methylobacteriaceae</taxon>
        <taxon>Methylobacterium</taxon>
    </lineage>
</organism>
<dbReference type="RefSeq" id="WP_378967401.1">
    <property type="nucleotide sequence ID" value="NZ_JBHSWN010000001.1"/>
</dbReference>
<protein>
    <recommendedName>
        <fullName evidence="3">Alpha 1,4-glycosyltransferase domain-containing protein</fullName>
    </recommendedName>
</protein>
<dbReference type="Gene3D" id="3.90.550.20">
    <property type="match status" value="1"/>
</dbReference>
<dbReference type="InterPro" id="IPR029044">
    <property type="entry name" value="Nucleotide-diphossugar_trans"/>
</dbReference>
<dbReference type="Proteomes" id="UP001596292">
    <property type="component" value="Unassembled WGS sequence"/>
</dbReference>
<proteinExistence type="predicted"/>
<gene>
    <name evidence="1" type="ORF">ACFQE0_04290</name>
</gene>